<protein>
    <recommendedName>
        <fullName evidence="2">DUF8054 domain-containing protein</fullName>
    </recommendedName>
</protein>
<dbReference type="Pfam" id="PF26239">
    <property type="entry name" value="DUF8054"/>
    <property type="match status" value="1"/>
</dbReference>
<dbReference type="InterPro" id="IPR058367">
    <property type="entry name" value="DUF8054"/>
</dbReference>
<proteinExistence type="predicted"/>
<gene>
    <name evidence="3" type="ORF">ACFR9U_14015</name>
</gene>
<dbReference type="EMBL" id="JBHUDJ010000008">
    <property type="protein sequence ID" value="MFD1588095.1"/>
    <property type="molecule type" value="Genomic_DNA"/>
</dbReference>
<sequence length="129" mass="14105">MPVLAYHTDTDRGGPAALADLAVPGPYRLQLVSLPVATVEDLHETTDLLVPPGMPAERLAGDQSLAERTRQLAPTDRSRTTEDNDDGHRSTSAVEAFLDDEEKIAAIREQAREEARERAEAWGLDDVCE</sequence>
<dbReference type="RefSeq" id="WP_247381826.1">
    <property type="nucleotide sequence ID" value="NZ_JALLGV010000012.1"/>
</dbReference>
<dbReference type="Proteomes" id="UP001597119">
    <property type="component" value="Unassembled WGS sequence"/>
</dbReference>
<evidence type="ECO:0000313" key="3">
    <source>
        <dbReference type="EMBL" id="MFD1588095.1"/>
    </source>
</evidence>
<feature type="domain" description="DUF8054" evidence="2">
    <location>
        <begin position="2"/>
        <end position="124"/>
    </location>
</feature>
<evidence type="ECO:0000256" key="1">
    <source>
        <dbReference type="SAM" id="MobiDB-lite"/>
    </source>
</evidence>
<dbReference type="AlphaFoldDB" id="A0ABD6CD41"/>
<organism evidence="3 4">
    <name type="scientific">Halorientalis brevis</name>
    <dbReference type="NCBI Taxonomy" id="1126241"/>
    <lineage>
        <taxon>Archaea</taxon>
        <taxon>Methanobacteriati</taxon>
        <taxon>Methanobacteriota</taxon>
        <taxon>Stenosarchaea group</taxon>
        <taxon>Halobacteria</taxon>
        <taxon>Halobacteriales</taxon>
        <taxon>Haloarculaceae</taxon>
        <taxon>Halorientalis</taxon>
    </lineage>
</organism>
<keyword evidence="4" id="KW-1185">Reference proteome</keyword>
<comment type="caution">
    <text evidence="3">The sequence shown here is derived from an EMBL/GenBank/DDBJ whole genome shotgun (WGS) entry which is preliminary data.</text>
</comment>
<feature type="region of interest" description="Disordered" evidence="1">
    <location>
        <begin position="48"/>
        <end position="97"/>
    </location>
</feature>
<evidence type="ECO:0000259" key="2">
    <source>
        <dbReference type="Pfam" id="PF26239"/>
    </source>
</evidence>
<reference evidence="3 4" key="1">
    <citation type="journal article" date="2019" name="Int. J. Syst. Evol. Microbiol.">
        <title>The Global Catalogue of Microorganisms (GCM) 10K type strain sequencing project: providing services to taxonomists for standard genome sequencing and annotation.</title>
        <authorList>
            <consortium name="The Broad Institute Genomics Platform"/>
            <consortium name="The Broad Institute Genome Sequencing Center for Infectious Disease"/>
            <person name="Wu L."/>
            <person name="Ma J."/>
        </authorList>
    </citation>
    <scope>NUCLEOTIDE SEQUENCE [LARGE SCALE GENOMIC DNA]</scope>
    <source>
        <strain evidence="3 4">CGMCC 1.12125</strain>
    </source>
</reference>
<accession>A0ABD6CD41</accession>
<name>A0ABD6CD41_9EURY</name>
<evidence type="ECO:0000313" key="4">
    <source>
        <dbReference type="Proteomes" id="UP001597119"/>
    </source>
</evidence>
<feature type="compositionally biased region" description="Basic and acidic residues" evidence="1">
    <location>
        <begin position="65"/>
        <end position="89"/>
    </location>
</feature>